<dbReference type="RefSeq" id="WP_343903247.1">
    <property type="nucleotide sequence ID" value="NZ_BAAAIS010000001.1"/>
</dbReference>
<dbReference type="Pfam" id="PF19834">
    <property type="entry name" value="DUF6314"/>
    <property type="match status" value="1"/>
</dbReference>
<dbReference type="EMBL" id="JBHUFL010000001">
    <property type="protein sequence ID" value="MFD1833487.1"/>
    <property type="molecule type" value="Genomic_DNA"/>
</dbReference>
<evidence type="ECO:0000259" key="2">
    <source>
        <dbReference type="Pfam" id="PF19834"/>
    </source>
</evidence>
<keyword evidence="4" id="KW-1185">Reference proteome</keyword>
<evidence type="ECO:0000256" key="1">
    <source>
        <dbReference type="SAM" id="MobiDB-lite"/>
    </source>
</evidence>
<comment type="caution">
    <text evidence="3">The sequence shown here is derived from an EMBL/GenBank/DDBJ whole genome shotgun (WGS) entry which is preliminary data.</text>
</comment>
<evidence type="ECO:0000313" key="4">
    <source>
        <dbReference type="Proteomes" id="UP001597280"/>
    </source>
</evidence>
<accession>A0ABW4PRP9</accession>
<reference evidence="4" key="1">
    <citation type="journal article" date="2019" name="Int. J. Syst. Evol. Microbiol.">
        <title>The Global Catalogue of Microorganisms (GCM) 10K type strain sequencing project: providing services to taxonomists for standard genome sequencing and annotation.</title>
        <authorList>
            <consortium name="The Broad Institute Genomics Platform"/>
            <consortium name="The Broad Institute Genome Sequencing Center for Infectious Disease"/>
            <person name="Wu L."/>
            <person name="Ma J."/>
        </authorList>
    </citation>
    <scope>NUCLEOTIDE SEQUENCE [LARGE SCALE GENOMIC DNA]</scope>
    <source>
        <strain evidence="4">JCM 11650</strain>
    </source>
</reference>
<dbReference type="Proteomes" id="UP001597280">
    <property type="component" value="Unassembled WGS sequence"/>
</dbReference>
<protein>
    <submittedName>
        <fullName evidence="3">DUF6314 family protein</fullName>
    </submittedName>
</protein>
<gene>
    <name evidence="3" type="ORF">ACFSDA_00240</name>
</gene>
<proteinExistence type="predicted"/>
<feature type="domain" description="DUF6314" evidence="2">
    <location>
        <begin position="13"/>
        <end position="140"/>
    </location>
</feature>
<dbReference type="InterPro" id="IPR045632">
    <property type="entry name" value="DUF6314"/>
</dbReference>
<evidence type="ECO:0000313" key="3">
    <source>
        <dbReference type="EMBL" id="MFD1833487.1"/>
    </source>
</evidence>
<sequence>MRGSDVTPEPTQLLGAWDLTRRIEDRVAGERMSVRGTALLEEHGPGEVLWAESGELRREDGRRSPVTRTLRILRGDDGWTVHLPDGSPFHRWQARSPLVHLCGADVYRGRLELPDEDRWALTWQVRGPHKDLLLVSELERPAGRSPAIPAHRPGDDGTARGLPPSARP</sequence>
<organism evidence="3 4">
    <name type="scientific">Brachybacterium rhamnosum</name>
    <dbReference type="NCBI Taxonomy" id="173361"/>
    <lineage>
        <taxon>Bacteria</taxon>
        <taxon>Bacillati</taxon>
        <taxon>Actinomycetota</taxon>
        <taxon>Actinomycetes</taxon>
        <taxon>Micrococcales</taxon>
        <taxon>Dermabacteraceae</taxon>
        <taxon>Brachybacterium</taxon>
    </lineage>
</organism>
<name>A0ABW4PRP9_9MICO</name>
<feature type="region of interest" description="Disordered" evidence="1">
    <location>
        <begin position="143"/>
        <end position="168"/>
    </location>
</feature>